<organism evidence="2 3">
    <name type="scientific">Stegodyphus mimosarum</name>
    <name type="common">African social velvet spider</name>
    <dbReference type="NCBI Taxonomy" id="407821"/>
    <lineage>
        <taxon>Eukaryota</taxon>
        <taxon>Metazoa</taxon>
        <taxon>Ecdysozoa</taxon>
        <taxon>Arthropoda</taxon>
        <taxon>Chelicerata</taxon>
        <taxon>Arachnida</taxon>
        <taxon>Araneae</taxon>
        <taxon>Araneomorphae</taxon>
        <taxon>Entelegynae</taxon>
        <taxon>Eresoidea</taxon>
        <taxon>Eresidae</taxon>
        <taxon>Stegodyphus</taxon>
    </lineage>
</organism>
<reference evidence="2 3" key="1">
    <citation type="submission" date="2013-11" db="EMBL/GenBank/DDBJ databases">
        <title>Genome sequencing of Stegodyphus mimosarum.</title>
        <authorList>
            <person name="Bechsgaard J."/>
        </authorList>
    </citation>
    <scope>NUCLEOTIDE SEQUENCE [LARGE SCALE GENOMIC DNA]</scope>
</reference>
<feature type="non-terminal residue" evidence="2">
    <location>
        <position position="155"/>
    </location>
</feature>
<feature type="domain" description="DDE-1" evidence="1">
    <location>
        <begin position="1"/>
        <end position="68"/>
    </location>
</feature>
<dbReference type="OrthoDB" id="10064161at2759"/>
<proteinExistence type="predicted"/>
<dbReference type="Pfam" id="PF03184">
    <property type="entry name" value="DDE_1"/>
    <property type="match status" value="1"/>
</dbReference>
<dbReference type="InterPro" id="IPR004875">
    <property type="entry name" value="DDE_SF_endonuclease_dom"/>
</dbReference>
<gene>
    <name evidence="2" type="ORF">X975_13385</name>
</gene>
<keyword evidence="3" id="KW-1185">Reference proteome</keyword>
<evidence type="ECO:0000259" key="1">
    <source>
        <dbReference type="Pfam" id="PF03184"/>
    </source>
</evidence>
<name>A0A087TUA6_STEMI</name>
<protein>
    <recommendedName>
        <fullName evidence="1">DDE-1 domain-containing protein</fullName>
    </recommendedName>
</protein>
<sequence>MNMGIIKTLKTLYRARLVNYVLEATEESLLTSSSKASEVSAKVNVLQAVSFMADSWRKVSSETIQNCFSHYGFKHLILEMDVDMIIESENDDEHVELYKIAKNFCPLTTSFNATMKMEITTLQSLLELQQNTRQHRKTKKTILPIITLDIGKPGP</sequence>
<dbReference type="EMBL" id="KK116762">
    <property type="protein sequence ID" value="KFM68695.1"/>
    <property type="molecule type" value="Genomic_DNA"/>
</dbReference>
<dbReference type="AlphaFoldDB" id="A0A087TUA6"/>
<evidence type="ECO:0000313" key="3">
    <source>
        <dbReference type="Proteomes" id="UP000054359"/>
    </source>
</evidence>
<dbReference type="GO" id="GO:0003676">
    <property type="term" value="F:nucleic acid binding"/>
    <property type="evidence" value="ECO:0007669"/>
    <property type="project" value="InterPro"/>
</dbReference>
<evidence type="ECO:0000313" key="2">
    <source>
        <dbReference type="EMBL" id="KFM68695.1"/>
    </source>
</evidence>
<accession>A0A087TUA6</accession>
<dbReference type="Proteomes" id="UP000054359">
    <property type="component" value="Unassembled WGS sequence"/>
</dbReference>